<dbReference type="SUPFAM" id="SSF56300">
    <property type="entry name" value="Metallo-dependent phosphatases"/>
    <property type="match status" value="1"/>
</dbReference>
<keyword evidence="3" id="KW-1185">Reference proteome</keyword>
<reference evidence="2" key="1">
    <citation type="submission" date="2021-09" db="EMBL/GenBank/DDBJ databases">
        <authorList>
            <person name="Andersen S.H."/>
            <person name="Beall E.A."/>
            <person name="Cappelle B."/>
            <person name="Falteisek K.J."/>
            <person name="Fenske B.A."/>
            <person name="Gansluckner N.W."/>
            <person name="Gilbertson S.M."/>
            <person name="Krings K.J."/>
            <person name="Mobeck M."/>
            <person name="Odeku J.O."/>
            <person name="Poncelet M.E."/>
            <person name="Rohr J.R."/>
            <person name="Rolands L."/>
            <person name="Whipple C.D."/>
            <person name="Whipple E.M."/>
            <person name="Spring A.M."/>
            <person name="Klyczek K."/>
            <person name="Garlena R.A."/>
            <person name="Russell D.A."/>
            <person name="Pope W.H."/>
            <person name="Jacobs-Sera D."/>
            <person name="Hatfull G.F."/>
        </authorList>
    </citation>
    <scope>NUCLEOTIDE SEQUENCE</scope>
</reference>
<name>A0AAE8Y7A1_9CAUD</name>
<gene>
    <name evidence="2" type="primary">215</name>
    <name evidence="2" type="ORF">SEA_PUMPERNICKEL_215</name>
</gene>
<dbReference type="InterPro" id="IPR029052">
    <property type="entry name" value="Metallo-depent_PP-like"/>
</dbReference>
<dbReference type="EMBL" id="OK040790">
    <property type="protein sequence ID" value="UDL15965.1"/>
    <property type="molecule type" value="Genomic_DNA"/>
</dbReference>
<protein>
    <submittedName>
        <fullName evidence="2">Metallophosphoesterase</fullName>
    </submittedName>
</protein>
<dbReference type="KEGG" id="vg:80019856"/>
<evidence type="ECO:0000313" key="3">
    <source>
        <dbReference type="Proteomes" id="UP000827768"/>
    </source>
</evidence>
<dbReference type="Proteomes" id="UP000827768">
    <property type="component" value="Segment"/>
</dbReference>
<accession>A0AAE8Y7A1</accession>
<dbReference type="GO" id="GO:0016787">
    <property type="term" value="F:hydrolase activity"/>
    <property type="evidence" value="ECO:0007669"/>
    <property type="project" value="InterPro"/>
</dbReference>
<dbReference type="Pfam" id="PF00149">
    <property type="entry name" value="Metallophos"/>
    <property type="match status" value="1"/>
</dbReference>
<evidence type="ECO:0000259" key="1">
    <source>
        <dbReference type="Pfam" id="PF00149"/>
    </source>
</evidence>
<dbReference type="Gene3D" id="3.60.21.10">
    <property type="match status" value="1"/>
</dbReference>
<dbReference type="GeneID" id="80019856"/>
<proteinExistence type="predicted"/>
<organism evidence="2 3">
    <name type="scientific">Microbacterium phage Pumpernickel</name>
    <dbReference type="NCBI Taxonomy" id="2885983"/>
    <lineage>
        <taxon>Viruses</taxon>
        <taxon>Duplodnaviria</taxon>
        <taxon>Heunggongvirae</taxon>
        <taxon>Uroviricota</taxon>
        <taxon>Caudoviricetes</taxon>
        <taxon>Pumpernickelvirus</taxon>
        <taxon>Pumpernickelvirus pumpernickel</taxon>
    </lineage>
</organism>
<dbReference type="RefSeq" id="YP_010755205.1">
    <property type="nucleotide sequence ID" value="NC_073468.1"/>
</dbReference>
<sequence>MDTTQIGLIGDLHGNTGWAKFVIKALASMGITTALQVGDFGLYRDKRGAEFQDVVSGIARKFGMTIYVVPGNHENWDYINETIGDATDWVNFRTNILVAPRVHRWEWNGVSFASLSGAPSVDRQWRVQADAFDLREGRTRVDNRFYETEVYTVEDVAKIAEGGYADVMVGHDAPHGIRRIESAIQGNPFGFASADLAYAEQSRQLYTQAFEAVAPRSLFHGHYHVAVDEHIARPGAEGETTHIIGLNCDTDNYSFGVFDTATQTATLIDDAELLKKHRNGTLI</sequence>
<feature type="domain" description="Calcineurin-like phosphoesterase" evidence="1">
    <location>
        <begin position="6"/>
        <end position="119"/>
    </location>
</feature>
<evidence type="ECO:0000313" key="2">
    <source>
        <dbReference type="EMBL" id="UDL15965.1"/>
    </source>
</evidence>
<dbReference type="InterPro" id="IPR004843">
    <property type="entry name" value="Calcineurin-like_PHP"/>
</dbReference>